<dbReference type="Proteomes" id="UP000663193">
    <property type="component" value="Chromosome 5"/>
</dbReference>
<evidence type="ECO:0000313" key="1">
    <source>
        <dbReference type="EMBL" id="QRC95573.1"/>
    </source>
</evidence>
<keyword evidence="2" id="KW-1185">Reference proteome</keyword>
<dbReference type="EMBL" id="CP069027">
    <property type="protein sequence ID" value="QRC95573.1"/>
    <property type="molecule type" value="Genomic_DNA"/>
</dbReference>
<dbReference type="VEuPathDB" id="FungiDB:JI435_407530"/>
<proteinExistence type="predicted"/>
<gene>
    <name evidence="1" type="ORF">JI435_407530</name>
</gene>
<dbReference type="AlphaFoldDB" id="A0A7U2EYQ9"/>
<accession>A0A7U2EYQ9</accession>
<reference evidence="2" key="1">
    <citation type="journal article" date="2021" name="BMC Genomics">
        <title>Chromosome-level genome assembly and manually-curated proteome of model necrotroph Parastagonospora nodorum Sn15 reveals a genome-wide trove of candidate effector homologs, and redundancy of virulence-related functions within an accessory chromosome.</title>
        <authorList>
            <person name="Bertazzoni S."/>
            <person name="Jones D.A.B."/>
            <person name="Phan H.T."/>
            <person name="Tan K.-C."/>
            <person name="Hane J.K."/>
        </authorList>
    </citation>
    <scope>NUCLEOTIDE SEQUENCE [LARGE SCALE GENOMIC DNA]</scope>
    <source>
        <strain evidence="2">SN15 / ATCC MYA-4574 / FGSC 10173)</strain>
    </source>
</reference>
<evidence type="ECO:0000313" key="2">
    <source>
        <dbReference type="Proteomes" id="UP000663193"/>
    </source>
</evidence>
<organism evidence="1 2">
    <name type="scientific">Phaeosphaeria nodorum (strain SN15 / ATCC MYA-4574 / FGSC 10173)</name>
    <name type="common">Glume blotch fungus</name>
    <name type="synonym">Parastagonospora nodorum</name>
    <dbReference type="NCBI Taxonomy" id="321614"/>
    <lineage>
        <taxon>Eukaryota</taxon>
        <taxon>Fungi</taxon>
        <taxon>Dikarya</taxon>
        <taxon>Ascomycota</taxon>
        <taxon>Pezizomycotina</taxon>
        <taxon>Dothideomycetes</taxon>
        <taxon>Pleosporomycetidae</taxon>
        <taxon>Pleosporales</taxon>
        <taxon>Pleosporineae</taxon>
        <taxon>Phaeosphaeriaceae</taxon>
        <taxon>Parastagonospora</taxon>
    </lineage>
</organism>
<name>A0A7U2EYQ9_PHANO</name>
<protein>
    <submittedName>
        <fullName evidence="1">Uncharacterized protein</fullName>
    </submittedName>
</protein>
<sequence length="205" mass="23467">MFETISMSHDLYEGLYGLDHQLRQVPLRISYYYRHINSPTESNERYTTLRHSQILRRSPLYTACRRGAKLPKHTNSPSLLTSLPFSSKDHPNTSTLLPNASASSIGHSLPTSFSSNEDLSGSTSVYTRTSTKILRGVHNLKHLKIVTSDHDLRLRIQRSVLRILRRSPPTSVQPSLISWTRPRWRLSPTCHSLSNSTLLNYIYRP</sequence>